<evidence type="ECO:0000313" key="2">
    <source>
        <dbReference type="Proteomes" id="UP000189274"/>
    </source>
</evidence>
<gene>
    <name evidence="1" type="ORF">BOH78_4843</name>
</gene>
<accession>A0A1V2LFZ1</accession>
<dbReference type="Proteomes" id="UP000189274">
    <property type="component" value="Unassembled WGS sequence"/>
</dbReference>
<protein>
    <submittedName>
        <fullName evidence="1">Uncharacterized protein</fullName>
    </submittedName>
</protein>
<evidence type="ECO:0000313" key="1">
    <source>
        <dbReference type="EMBL" id="ONH70952.1"/>
    </source>
</evidence>
<sequence>MSQVNTAICPLCNGVSWSSTAPASKTEIARAVGSRGENTCSCAHVLDTEVPDLPPKAGTGERKKSGWVSSWLRHQHICNGITDIYNLTTLALYEQEQEQEQEQTTTRQTRAITVCTVPAVSWRLGSSTDPKGN</sequence>
<reference evidence="2" key="1">
    <citation type="journal article" date="2017" name="Genome Announc.">
        <title>Genome sequences of Cyberlindnera fabianii 65, Pichia kudriavzevii 129, and Saccharomyces cerevisiae 131 isolated from fermented masau fruits in Zimbabwe.</title>
        <authorList>
            <person name="van Rijswijck I.M.H."/>
            <person name="Derks M.F.L."/>
            <person name="Abee T."/>
            <person name="de Ridder D."/>
            <person name="Smid E.J."/>
        </authorList>
    </citation>
    <scope>NUCLEOTIDE SEQUENCE [LARGE SCALE GENOMIC DNA]</scope>
    <source>
        <strain evidence="2">129</strain>
    </source>
</reference>
<comment type="caution">
    <text evidence="1">The sequence shown here is derived from an EMBL/GenBank/DDBJ whole genome shotgun (WGS) entry which is preliminary data.</text>
</comment>
<dbReference type="AlphaFoldDB" id="A0A1V2LFZ1"/>
<proteinExistence type="predicted"/>
<name>A0A1V2LFZ1_PICKU</name>
<organism evidence="1 2">
    <name type="scientific">Pichia kudriavzevii</name>
    <name type="common">Yeast</name>
    <name type="synonym">Issatchenkia orientalis</name>
    <dbReference type="NCBI Taxonomy" id="4909"/>
    <lineage>
        <taxon>Eukaryota</taxon>
        <taxon>Fungi</taxon>
        <taxon>Dikarya</taxon>
        <taxon>Ascomycota</taxon>
        <taxon>Saccharomycotina</taxon>
        <taxon>Pichiomycetes</taxon>
        <taxon>Pichiales</taxon>
        <taxon>Pichiaceae</taxon>
        <taxon>Pichia</taxon>
    </lineage>
</organism>
<dbReference type="EMBL" id="MQVM01000047">
    <property type="protein sequence ID" value="ONH70952.1"/>
    <property type="molecule type" value="Genomic_DNA"/>
</dbReference>